<name>A0A147EY65_MICTE</name>
<sequence length="94" mass="10331">MIWHEGDRCRGVLDTARDLGRDVPGDLAVIGYDDWELLTQNARPPLTSINANLQQLGRQAAQRVFDAIDGVDVGTGTHQMPVKLVIRGSTIAHR</sequence>
<dbReference type="GO" id="GO:0003700">
    <property type="term" value="F:DNA-binding transcription factor activity"/>
    <property type="evidence" value="ECO:0007669"/>
    <property type="project" value="TreeGrafter"/>
</dbReference>
<dbReference type="InterPro" id="IPR028082">
    <property type="entry name" value="Peripla_BP_I"/>
</dbReference>
<proteinExistence type="predicted"/>
<dbReference type="SUPFAM" id="SSF53822">
    <property type="entry name" value="Periplasmic binding protein-like I"/>
    <property type="match status" value="1"/>
</dbReference>
<dbReference type="PANTHER" id="PTHR30146">
    <property type="entry name" value="LACI-RELATED TRANSCRIPTIONAL REPRESSOR"/>
    <property type="match status" value="1"/>
</dbReference>
<dbReference type="GO" id="GO:0000976">
    <property type="term" value="F:transcription cis-regulatory region binding"/>
    <property type="evidence" value="ECO:0007669"/>
    <property type="project" value="TreeGrafter"/>
</dbReference>
<evidence type="ECO:0000256" key="2">
    <source>
        <dbReference type="ARBA" id="ARBA00023125"/>
    </source>
</evidence>
<dbReference type="Gene3D" id="3.40.50.2300">
    <property type="match status" value="1"/>
</dbReference>
<gene>
    <name evidence="5" type="ORF">NS220_06835</name>
</gene>
<dbReference type="RefSeq" id="WP_242864555.1">
    <property type="nucleotide sequence ID" value="NZ_LDRT01000040.1"/>
</dbReference>
<keyword evidence="1" id="KW-0805">Transcription regulation</keyword>
<dbReference type="PATRIC" id="fig|2033.6.peg.2360"/>
<dbReference type="InterPro" id="IPR046335">
    <property type="entry name" value="LacI/GalR-like_sensor"/>
</dbReference>
<evidence type="ECO:0000313" key="5">
    <source>
        <dbReference type="EMBL" id="KTR95132.1"/>
    </source>
</evidence>
<feature type="domain" description="Transcriptional regulator LacI/GalR-like sensor" evidence="4">
    <location>
        <begin position="7"/>
        <end position="90"/>
    </location>
</feature>
<evidence type="ECO:0000256" key="3">
    <source>
        <dbReference type="ARBA" id="ARBA00023163"/>
    </source>
</evidence>
<keyword evidence="3" id="KW-0804">Transcription</keyword>
<dbReference type="Pfam" id="PF13377">
    <property type="entry name" value="Peripla_BP_3"/>
    <property type="match status" value="1"/>
</dbReference>
<comment type="caution">
    <text evidence="5">The sequence shown here is derived from an EMBL/GenBank/DDBJ whole genome shotgun (WGS) entry which is preliminary data.</text>
</comment>
<evidence type="ECO:0000256" key="1">
    <source>
        <dbReference type="ARBA" id="ARBA00023015"/>
    </source>
</evidence>
<evidence type="ECO:0000259" key="4">
    <source>
        <dbReference type="Pfam" id="PF13377"/>
    </source>
</evidence>
<dbReference type="EMBL" id="LDRT01000040">
    <property type="protein sequence ID" value="KTR95132.1"/>
    <property type="molecule type" value="Genomic_DNA"/>
</dbReference>
<dbReference type="Proteomes" id="UP000075025">
    <property type="component" value="Unassembled WGS sequence"/>
</dbReference>
<dbReference type="AlphaFoldDB" id="A0A147EY65"/>
<accession>A0A147EY65</accession>
<dbReference type="PANTHER" id="PTHR30146:SF109">
    <property type="entry name" value="HTH-TYPE TRANSCRIPTIONAL REGULATOR GALS"/>
    <property type="match status" value="1"/>
</dbReference>
<evidence type="ECO:0000313" key="6">
    <source>
        <dbReference type="Proteomes" id="UP000075025"/>
    </source>
</evidence>
<reference evidence="5 6" key="1">
    <citation type="journal article" date="2016" name="Front. Microbiol.">
        <title>Genomic Resource of Rice Seed Associated Bacteria.</title>
        <authorList>
            <person name="Midha S."/>
            <person name="Bansal K."/>
            <person name="Sharma S."/>
            <person name="Kumar N."/>
            <person name="Patil P.P."/>
            <person name="Chaudhry V."/>
            <person name="Patil P.B."/>
        </authorList>
    </citation>
    <scope>NUCLEOTIDE SEQUENCE [LARGE SCALE GENOMIC DNA]</scope>
    <source>
        <strain evidence="5 6">NS220</strain>
    </source>
</reference>
<protein>
    <recommendedName>
        <fullName evidence="4">Transcriptional regulator LacI/GalR-like sensor domain-containing protein</fullName>
    </recommendedName>
</protein>
<organism evidence="5 6">
    <name type="scientific">Microbacterium testaceum</name>
    <name type="common">Aureobacterium testaceum</name>
    <name type="synonym">Brevibacterium testaceum</name>
    <dbReference type="NCBI Taxonomy" id="2033"/>
    <lineage>
        <taxon>Bacteria</taxon>
        <taxon>Bacillati</taxon>
        <taxon>Actinomycetota</taxon>
        <taxon>Actinomycetes</taxon>
        <taxon>Micrococcales</taxon>
        <taxon>Microbacteriaceae</taxon>
        <taxon>Microbacterium</taxon>
    </lineage>
</organism>
<keyword evidence="2" id="KW-0238">DNA-binding</keyword>